<protein>
    <submittedName>
        <fullName evidence="1">Uncharacterized protein</fullName>
    </submittedName>
</protein>
<comment type="caution">
    <text evidence="1">The sequence shown here is derived from an EMBL/GenBank/DDBJ whole genome shotgun (WGS) entry which is preliminary data.</text>
</comment>
<name>A0A2G1VVP8_9FLAO</name>
<evidence type="ECO:0000313" key="2">
    <source>
        <dbReference type="Proteomes" id="UP000229433"/>
    </source>
</evidence>
<gene>
    <name evidence="1" type="ORF">CJ305_01105</name>
</gene>
<proteinExistence type="predicted"/>
<dbReference type="AlphaFoldDB" id="A0A2G1VVP8"/>
<keyword evidence="2" id="KW-1185">Reference proteome</keyword>
<dbReference type="EMBL" id="NQXA01000001">
    <property type="protein sequence ID" value="PHQ30857.1"/>
    <property type="molecule type" value="Genomic_DNA"/>
</dbReference>
<evidence type="ECO:0000313" key="1">
    <source>
        <dbReference type="EMBL" id="PHQ30857.1"/>
    </source>
</evidence>
<accession>A0A2G1VVP8</accession>
<organism evidence="1 2">
    <name type="scientific">Leeuwenhoekiella nanhaiensis</name>
    <dbReference type="NCBI Taxonomy" id="1655491"/>
    <lineage>
        <taxon>Bacteria</taxon>
        <taxon>Pseudomonadati</taxon>
        <taxon>Bacteroidota</taxon>
        <taxon>Flavobacteriia</taxon>
        <taxon>Flavobacteriales</taxon>
        <taxon>Flavobacteriaceae</taxon>
        <taxon>Leeuwenhoekiella</taxon>
    </lineage>
</organism>
<reference evidence="1 2" key="1">
    <citation type="submission" date="2017-08" db="EMBL/GenBank/DDBJ databases">
        <title>The whole genome shortgun sequences of strain Leeuwenhoekiella nanhaiensis G18 from the South China Sea.</title>
        <authorList>
            <person name="Liu Q."/>
        </authorList>
    </citation>
    <scope>NUCLEOTIDE SEQUENCE [LARGE SCALE GENOMIC DNA]</scope>
    <source>
        <strain evidence="1 2">G18</strain>
    </source>
</reference>
<dbReference type="Proteomes" id="UP000229433">
    <property type="component" value="Unassembled WGS sequence"/>
</dbReference>
<sequence>MQKQGRKNKKISVNDADMTGFVEKIRNTKYEIRNTKYEIRNTLIKNREQRTENREQRTEN</sequence>